<dbReference type="InterPro" id="IPR011006">
    <property type="entry name" value="CheY-like_superfamily"/>
</dbReference>
<dbReference type="AlphaFoldDB" id="A0AAP2DFS7"/>
<dbReference type="SMART" id="SM00421">
    <property type="entry name" value="HTH_LUXR"/>
    <property type="match status" value="1"/>
</dbReference>
<dbReference type="SMART" id="SM00448">
    <property type="entry name" value="REC"/>
    <property type="match status" value="1"/>
</dbReference>
<evidence type="ECO:0000313" key="8">
    <source>
        <dbReference type="EMBL" id="MBT1689890.1"/>
    </source>
</evidence>
<dbReference type="CDD" id="cd06170">
    <property type="entry name" value="LuxR_C_like"/>
    <property type="match status" value="1"/>
</dbReference>
<dbReference type="InterPro" id="IPR000792">
    <property type="entry name" value="Tscrpt_reg_LuxR_C"/>
</dbReference>
<feature type="domain" description="HTH luxR-type" evidence="6">
    <location>
        <begin position="151"/>
        <end position="216"/>
    </location>
</feature>
<dbReference type="SUPFAM" id="SSF46894">
    <property type="entry name" value="C-terminal effector domain of the bipartite response regulators"/>
    <property type="match status" value="1"/>
</dbReference>
<keyword evidence="4" id="KW-0804">Transcription</keyword>
<accession>A0AAP2DFS7</accession>
<comment type="caution">
    <text evidence="8">The sequence shown here is derived from an EMBL/GenBank/DDBJ whole genome shotgun (WGS) entry which is preliminary data.</text>
</comment>
<evidence type="ECO:0000256" key="2">
    <source>
        <dbReference type="ARBA" id="ARBA00023015"/>
    </source>
</evidence>
<dbReference type="GO" id="GO:0000160">
    <property type="term" value="P:phosphorelay signal transduction system"/>
    <property type="evidence" value="ECO:0007669"/>
    <property type="project" value="InterPro"/>
</dbReference>
<dbReference type="PRINTS" id="PR00038">
    <property type="entry name" value="HTHLUXR"/>
</dbReference>
<dbReference type="InterPro" id="IPR058245">
    <property type="entry name" value="NreC/VraR/RcsB-like_REC"/>
</dbReference>
<dbReference type="InterPro" id="IPR001789">
    <property type="entry name" value="Sig_transdc_resp-reg_receiver"/>
</dbReference>
<feature type="modified residue" description="4-aspartylphosphate" evidence="5">
    <location>
        <position position="57"/>
    </location>
</feature>
<dbReference type="InterPro" id="IPR016032">
    <property type="entry name" value="Sig_transdc_resp-reg_C-effctor"/>
</dbReference>
<keyword evidence="2" id="KW-0805">Transcription regulation</keyword>
<dbReference type="GO" id="GO:0006355">
    <property type="term" value="P:regulation of DNA-templated transcription"/>
    <property type="evidence" value="ECO:0007669"/>
    <property type="project" value="InterPro"/>
</dbReference>
<keyword evidence="1 5" id="KW-0597">Phosphoprotein</keyword>
<dbReference type="Gene3D" id="3.40.50.2300">
    <property type="match status" value="1"/>
</dbReference>
<evidence type="ECO:0000259" key="7">
    <source>
        <dbReference type="PROSITE" id="PS50110"/>
    </source>
</evidence>
<evidence type="ECO:0000256" key="1">
    <source>
        <dbReference type="ARBA" id="ARBA00022553"/>
    </source>
</evidence>
<feature type="domain" description="Response regulatory" evidence="7">
    <location>
        <begin position="6"/>
        <end position="122"/>
    </location>
</feature>
<evidence type="ECO:0000256" key="5">
    <source>
        <dbReference type="PROSITE-ProRule" id="PRU00169"/>
    </source>
</evidence>
<dbReference type="PANTHER" id="PTHR43214:SF41">
    <property type="entry name" value="NITRATE_NITRITE RESPONSE REGULATOR PROTEIN NARP"/>
    <property type="match status" value="1"/>
</dbReference>
<dbReference type="Proteomes" id="UP001319180">
    <property type="component" value="Unassembled WGS sequence"/>
</dbReference>
<dbReference type="CDD" id="cd17535">
    <property type="entry name" value="REC_NarL-like"/>
    <property type="match status" value="1"/>
</dbReference>
<dbReference type="InterPro" id="IPR039420">
    <property type="entry name" value="WalR-like"/>
</dbReference>
<reference evidence="8 9" key="1">
    <citation type="submission" date="2021-05" db="EMBL/GenBank/DDBJ databases">
        <title>A Polyphasic approach of four new species of the genus Ohtaekwangia: Ohtaekwangia histidinii sp. nov., Ohtaekwangia cretensis sp. nov., Ohtaekwangia indiensis sp. nov., Ohtaekwangia reichenbachii sp. nov. from diverse environment.</title>
        <authorList>
            <person name="Octaviana S."/>
        </authorList>
    </citation>
    <scope>NUCLEOTIDE SEQUENCE [LARGE SCALE GENOMIC DNA]</scope>
    <source>
        <strain evidence="8 9">PWU37</strain>
    </source>
</reference>
<evidence type="ECO:0000313" key="9">
    <source>
        <dbReference type="Proteomes" id="UP001319180"/>
    </source>
</evidence>
<keyword evidence="3" id="KW-0238">DNA-binding</keyword>
<evidence type="ECO:0000256" key="4">
    <source>
        <dbReference type="ARBA" id="ARBA00023163"/>
    </source>
</evidence>
<evidence type="ECO:0000256" key="3">
    <source>
        <dbReference type="ARBA" id="ARBA00023125"/>
    </source>
</evidence>
<name>A0AAP2DFS7_9BACT</name>
<dbReference type="Pfam" id="PF00196">
    <property type="entry name" value="GerE"/>
    <property type="match status" value="1"/>
</dbReference>
<dbReference type="SUPFAM" id="SSF52172">
    <property type="entry name" value="CheY-like"/>
    <property type="match status" value="1"/>
</dbReference>
<keyword evidence="9" id="KW-1185">Reference proteome</keyword>
<dbReference type="PROSITE" id="PS50110">
    <property type="entry name" value="RESPONSE_REGULATORY"/>
    <property type="match status" value="1"/>
</dbReference>
<dbReference type="GO" id="GO:0003677">
    <property type="term" value="F:DNA binding"/>
    <property type="evidence" value="ECO:0007669"/>
    <property type="project" value="UniProtKB-KW"/>
</dbReference>
<gene>
    <name evidence="8" type="ORF">KK078_25230</name>
</gene>
<evidence type="ECO:0000259" key="6">
    <source>
        <dbReference type="PROSITE" id="PS50043"/>
    </source>
</evidence>
<protein>
    <submittedName>
        <fullName evidence="8">Response regulator transcription factor</fullName>
    </submittedName>
</protein>
<dbReference type="EMBL" id="JAHESC010000050">
    <property type="protein sequence ID" value="MBT1689890.1"/>
    <property type="molecule type" value="Genomic_DNA"/>
</dbReference>
<dbReference type="PROSITE" id="PS50043">
    <property type="entry name" value="HTH_LUXR_2"/>
    <property type="match status" value="1"/>
</dbReference>
<proteinExistence type="predicted"/>
<dbReference type="PANTHER" id="PTHR43214">
    <property type="entry name" value="TWO-COMPONENT RESPONSE REGULATOR"/>
    <property type="match status" value="1"/>
</dbReference>
<dbReference type="Pfam" id="PF00072">
    <property type="entry name" value="Response_reg"/>
    <property type="match status" value="1"/>
</dbReference>
<sequence>MQKRIKVVIVDDHGLLRHGLLSLLNAAPDIEVLASISSGEEAINLPDLLQPDVYLMDIVMKGMSGIEATRWIKEQNPNAKVILISSEVNKDFITAGVESGIDGYLPKDVDQEHLLHSIRTVFNGGRYFSQEVMSLVFEDFYLKKTEGKGLPTKKSKELTRRENEVLVLIASGKSLKQIADELFISIKTVETHKLHIQEKMGFSNTAQLTKYAIDHKLI</sequence>
<organism evidence="8 9">
    <name type="scientific">Dawidia soli</name>
    <dbReference type="NCBI Taxonomy" id="2782352"/>
    <lineage>
        <taxon>Bacteria</taxon>
        <taxon>Pseudomonadati</taxon>
        <taxon>Bacteroidota</taxon>
        <taxon>Cytophagia</taxon>
        <taxon>Cytophagales</taxon>
        <taxon>Chryseotaleaceae</taxon>
        <taxon>Dawidia</taxon>
    </lineage>
</organism>
<dbReference type="RefSeq" id="WP_254093112.1">
    <property type="nucleotide sequence ID" value="NZ_JAHESC010000050.1"/>
</dbReference>